<evidence type="ECO:0000313" key="3">
    <source>
        <dbReference type="Proteomes" id="UP000248857"/>
    </source>
</evidence>
<name>A0A2W1JTQ1_9CYAN</name>
<proteinExistence type="predicted"/>
<keyword evidence="3" id="KW-1185">Reference proteome</keyword>
<dbReference type="AlphaFoldDB" id="A0A2W1JTQ1"/>
<evidence type="ECO:0000313" key="2">
    <source>
        <dbReference type="EMBL" id="PZD73942.1"/>
    </source>
</evidence>
<organism evidence="2 3">
    <name type="scientific">Acaryochloris thomasi RCC1774</name>
    <dbReference type="NCBI Taxonomy" id="1764569"/>
    <lineage>
        <taxon>Bacteria</taxon>
        <taxon>Bacillati</taxon>
        <taxon>Cyanobacteriota</taxon>
        <taxon>Cyanophyceae</taxon>
        <taxon>Acaryochloridales</taxon>
        <taxon>Acaryochloridaceae</taxon>
        <taxon>Acaryochloris</taxon>
        <taxon>Acaryochloris thomasi</taxon>
    </lineage>
</organism>
<protein>
    <recommendedName>
        <fullName evidence="4">ARC6 IMS domain-containing protein</fullName>
    </recommendedName>
</protein>
<feature type="signal peptide" evidence="1">
    <location>
        <begin position="1"/>
        <end position="39"/>
    </location>
</feature>
<evidence type="ECO:0008006" key="4">
    <source>
        <dbReference type="Google" id="ProtNLM"/>
    </source>
</evidence>
<keyword evidence="1" id="KW-0732">Signal</keyword>
<comment type="caution">
    <text evidence="2">The sequence shown here is derived from an EMBL/GenBank/DDBJ whole genome shotgun (WGS) entry which is preliminary data.</text>
</comment>
<feature type="chain" id="PRO_5015989244" description="ARC6 IMS domain-containing protein" evidence="1">
    <location>
        <begin position="40"/>
        <end position="184"/>
    </location>
</feature>
<evidence type="ECO:0000256" key="1">
    <source>
        <dbReference type="SAM" id="SignalP"/>
    </source>
</evidence>
<dbReference type="RefSeq" id="WP_110985788.1">
    <property type="nucleotide sequence ID" value="NZ_CAWNWM010000004.1"/>
</dbReference>
<dbReference type="EMBL" id="PQWO01000004">
    <property type="protein sequence ID" value="PZD73942.1"/>
    <property type="molecule type" value="Genomic_DNA"/>
</dbReference>
<gene>
    <name evidence="2" type="ORF">C1752_01843</name>
</gene>
<sequence>MKTSQVIAHNLVKKGLLLTATTALSLAAVTTFTHAPAHAFCIELPGLRLGCDGGTTPITPPSVPKYSVAQKNPHTRSVVQRFGPVDKLKVNDLIEVALETVRSQGGGFGRRREIIAENETLENPQRSVVTITEEGFADDSVRGHRYTLQLQKDADGNWVVADLQKSWVCQSGRGSQVYAQELCH</sequence>
<dbReference type="OrthoDB" id="574187at2"/>
<accession>A0A2W1JTQ1</accession>
<dbReference type="Proteomes" id="UP000248857">
    <property type="component" value="Unassembled WGS sequence"/>
</dbReference>
<reference evidence="2 3" key="1">
    <citation type="journal article" date="2018" name="Sci. Rep.">
        <title>A novel species of the marine cyanobacterium Acaryochloris with a unique pigment content and lifestyle.</title>
        <authorList>
            <person name="Partensky F."/>
            <person name="Six C."/>
            <person name="Ratin M."/>
            <person name="Garczarek L."/>
            <person name="Vaulot D."/>
            <person name="Probert I."/>
            <person name="Calteau A."/>
            <person name="Gourvil P."/>
            <person name="Marie D."/>
            <person name="Grebert T."/>
            <person name="Bouchier C."/>
            <person name="Le Panse S."/>
            <person name="Gachenot M."/>
            <person name="Rodriguez F."/>
            <person name="Garrido J.L."/>
        </authorList>
    </citation>
    <scope>NUCLEOTIDE SEQUENCE [LARGE SCALE GENOMIC DNA]</scope>
    <source>
        <strain evidence="2 3">RCC1774</strain>
    </source>
</reference>